<sequence>MEHNGEVVGFYYPKKRPKPEETKRLFEQLDATLKRMAHQSGMNKDELIDALDPSKPFTFNYDTSD</sequence>
<evidence type="ECO:0000313" key="2">
    <source>
        <dbReference type="Proteomes" id="UP000185860"/>
    </source>
</evidence>
<reference evidence="1 2" key="1">
    <citation type="submission" date="2016-11" db="EMBL/GenBank/DDBJ databases">
        <title>Draft Genome Sequences of Nine Cyanobacterial Strains from Diverse Habitats.</title>
        <authorList>
            <person name="Zhu T."/>
            <person name="Hou S."/>
            <person name="Lu X."/>
            <person name="Hess W.R."/>
        </authorList>
    </citation>
    <scope>NUCLEOTIDE SEQUENCE [LARGE SCALE GENOMIC DNA]</scope>
    <source>
        <strain evidence="1 2">IAM M-71</strain>
    </source>
</reference>
<dbReference type="EMBL" id="MRCE01000002">
    <property type="protein sequence ID" value="OKH40602.1"/>
    <property type="molecule type" value="Genomic_DNA"/>
</dbReference>
<gene>
    <name evidence="1" type="ORF">NIES2119_01925</name>
</gene>
<organism evidence="1 2">
    <name type="scientific">[Phormidium ambiguum] IAM M-71</name>
    <dbReference type="NCBI Taxonomy" id="454136"/>
    <lineage>
        <taxon>Bacteria</taxon>
        <taxon>Bacillati</taxon>
        <taxon>Cyanobacteriota</taxon>
        <taxon>Cyanophyceae</taxon>
        <taxon>Oscillatoriophycideae</taxon>
        <taxon>Aerosakkonematales</taxon>
        <taxon>Aerosakkonemataceae</taxon>
        <taxon>Floridanema</taxon>
    </lineage>
</organism>
<name>A0A1U7IT56_9CYAN</name>
<comment type="caution">
    <text evidence="1">The sequence shown here is derived from an EMBL/GenBank/DDBJ whole genome shotgun (WGS) entry which is preliminary data.</text>
</comment>
<protein>
    <submittedName>
        <fullName evidence="1">Uncharacterized protein</fullName>
    </submittedName>
</protein>
<accession>A0A1U7IT56</accession>
<proteinExistence type="predicted"/>
<dbReference type="AlphaFoldDB" id="A0A1U7IT56"/>
<evidence type="ECO:0000313" key="1">
    <source>
        <dbReference type="EMBL" id="OKH40602.1"/>
    </source>
</evidence>
<dbReference type="Proteomes" id="UP000185860">
    <property type="component" value="Unassembled WGS sequence"/>
</dbReference>